<name>A0A2S8GB51_9BACT</name>
<evidence type="ECO:0000313" key="2">
    <source>
        <dbReference type="Proteomes" id="UP000239388"/>
    </source>
</evidence>
<dbReference type="EMBL" id="PUIB01000005">
    <property type="protein sequence ID" value="PQO41688.1"/>
    <property type="molecule type" value="Genomic_DNA"/>
</dbReference>
<comment type="caution">
    <text evidence="1">The sequence shown here is derived from an EMBL/GenBank/DDBJ whole genome shotgun (WGS) entry which is preliminary data.</text>
</comment>
<organism evidence="1 2">
    <name type="scientific">Blastopirellula marina</name>
    <dbReference type="NCBI Taxonomy" id="124"/>
    <lineage>
        <taxon>Bacteria</taxon>
        <taxon>Pseudomonadati</taxon>
        <taxon>Planctomycetota</taxon>
        <taxon>Planctomycetia</taxon>
        <taxon>Pirellulales</taxon>
        <taxon>Pirellulaceae</taxon>
        <taxon>Blastopirellula</taxon>
    </lineage>
</organism>
<gene>
    <name evidence="1" type="ORF">C5Y98_02900</name>
</gene>
<proteinExistence type="predicted"/>
<dbReference type="Proteomes" id="UP000239388">
    <property type="component" value="Unassembled WGS sequence"/>
</dbReference>
<protein>
    <submittedName>
        <fullName evidence="1">Uncharacterized protein</fullName>
    </submittedName>
</protein>
<sequence>MVLLCFRIVAGEIFSRCHTIAIVYVLSVSLPHGETVRLAQNVPVVNNATETTETLKEAGET</sequence>
<dbReference type="AlphaFoldDB" id="A0A2S8GB51"/>
<evidence type="ECO:0000313" key="1">
    <source>
        <dbReference type="EMBL" id="PQO41688.1"/>
    </source>
</evidence>
<accession>A0A2S8GB51</accession>
<reference evidence="1 2" key="1">
    <citation type="submission" date="2018-02" db="EMBL/GenBank/DDBJ databases">
        <title>Comparative genomes isolates from brazilian mangrove.</title>
        <authorList>
            <person name="Araujo J.E."/>
            <person name="Taketani R.G."/>
            <person name="Silva M.C.P."/>
            <person name="Loureco M.V."/>
            <person name="Andreote F.D."/>
        </authorList>
    </citation>
    <scope>NUCLEOTIDE SEQUENCE [LARGE SCALE GENOMIC DNA]</scope>
    <source>
        <strain evidence="1 2">NAP PRIS-MGV</strain>
    </source>
</reference>